<evidence type="ECO:0000313" key="3">
    <source>
        <dbReference type="EMBL" id="CAL4252054.1"/>
    </source>
</evidence>
<evidence type="ECO:0000256" key="1">
    <source>
        <dbReference type="PROSITE-ProRule" id="PRU00042"/>
    </source>
</evidence>
<keyword evidence="1" id="KW-0479">Metal-binding</keyword>
<evidence type="ECO:0000313" key="4">
    <source>
        <dbReference type="Proteomes" id="UP001497623"/>
    </source>
</evidence>
<organism evidence="3 4">
    <name type="scientific">Meganyctiphanes norvegica</name>
    <name type="common">Northern krill</name>
    <name type="synonym">Thysanopoda norvegica</name>
    <dbReference type="NCBI Taxonomy" id="48144"/>
    <lineage>
        <taxon>Eukaryota</taxon>
        <taxon>Metazoa</taxon>
        <taxon>Ecdysozoa</taxon>
        <taxon>Arthropoda</taxon>
        <taxon>Crustacea</taxon>
        <taxon>Multicrustacea</taxon>
        <taxon>Malacostraca</taxon>
        <taxon>Eumalacostraca</taxon>
        <taxon>Eucarida</taxon>
        <taxon>Euphausiacea</taxon>
        <taxon>Euphausiidae</taxon>
        <taxon>Meganyctiphanes</taxon>
    </lineage>
</organism>
<feature type="non-terminal residue" evidence="3">
    <location>
        <position position="282"/>
    </location>
</feature>
<proteinExistence type="predicted"/>
<dbReference type="InterPro" id="IPR013087">
    <property type="entry name" value="Znf_C2H2_type"/>
</dbReference>
<gene>
    <name evidence="3" type="ORF">MNOR_LOCUS41824</name>
</gene>
<dbReference type="PROSITE" id="PS50157">
    <property type="entry name" value="ZINC_FINGER_C2H2_2"/>
    <property type="match status" value="1"/>
</dbReference>
<keyword evidence="1" id="KW-0863">Zinc-finger</keyword>
<accession>A0AAV2SZJ2</accession>
<dbReference type="InterPro" id="IPR052797">
    <property type="entry name" value="RegFact_GeneExpr_CellDeath"/>
</dbReference>
<reference evidence="3 4" key="1">
    <citation type="submission" date="2024-05" db="EMBL/GenBank/DDBJ databases">
        <authorList>
            <person name="Wallberg A."/>
        </authorList>
    </citation>
    <scope>NUCLEOTIDE SEQUENCE [LARGE SCALE GENOMIC DNA]</scope>
</reference>
<protein>
    <recommendedName>
        <fullName evidence="2">C2H2-type domain-containing protein</fullName>
    </recommendedName>
</protein>
<keyword evidence="1" id="KW-0862">Zinc</keyword>
<evidence type="ECO:0000259" key="2">
    <source>
        <dbReference type="PROSITE" id="PS50157"/>
    </source>
</evidence>
<dbReference type="Proteomes" id="UP001497623">
    <property type="component" value="Unassembled WGS sequence"/>
</dbReference>
<keyword evidence="4" id="KW-1185">Reference proteome</keyword>
<comment type="caution">
    <text evidence="3">The sequence shown here is derived from an EMBL/GenBank/DDBJ whole genome shotgun (WGS) entry which is preliminary data.</text>
</comment>
<dbReference type="EMBL" id="CAXKWB010172550">
    <property type="protein sequence ID" value="CAL4252054.1"/>
    <property type="molecule type" value="Genomic_DNA"/>
</dbReference>
<dbReference type="PANTHER" id="PTHR33936:SF25">
    <property type="entry name" value="C2H2-TYPE DOMAIN-CONTAINING PROTEIN"/>
    <property type="match status" value="1"/>
</dbReference>
<sequence length="282" mass="32626">NPLYLLLFELSRAMVAHDKCCNEDGCGKQFKTIDKLRKHLVSEHQQHHPEEVLHFPSLDEYEKWKSTYEEDRLVKFINSNRNYNKAKGEHVTYLVCNRNPSKKKSVSKRKRRPRDKGTVGMDKCCTCTFTLISTDEWVKVTLYASHYNHSLDKAHKKLLPLPTAVRDGIVVKMKSGVPLAIIKKQFQDANIPVPEEDARPVDMASYDNLYYLKKTYAHDDHRKHPNDVLSVEKWIAENSGDIYCKKQGETDTDYPDVNDSDFMMVIATDFHDETLTRCADAT</sequence>
<dbReference type="PROSITE" id="PS00028">
    <property type="entry name" value="ZINC_FINGER_C2H2_1"/>
    <property type="match status" value="1"/>
</dbReference>
<dbReference type="PANTHER" id="PTHR33936">
    <property type="entry name" value="PROTEIN CBG17840"/>
    <property type="match status" value="1"/>
</dbReference>
<dbReference type="AlphaFoldDB" id="A0AAV2SZJ2"/>
<feature type="non-terminal residue" evidence="3">
    <location>
        <position position="1"/>
    </location>
</feature>
<dbReference type="GO" id="GO:0008270">
    <property type="term" value="F:zinc ion binding"/>
    <property type="evidence" value="ECO:0007669"/>
    <property type="project" value="UniProtKB-KW"/>
</dbReference>
<feature type="domain" description="C2H2-type" evidence="2">
    <location>
        <begin position="19"/>
        <end position="49"/>
    </location>
</feature>
<name>A0AAV2SZJ2_MEGNR</name>